<proteinExistence type="predicted"/>
<feature type="domain" description="Alcohol dehydrogenase-like C-terminal" evidence="2">
    <location>
        <begin position="105"/>
        <end position="241"/>
    </location>
</feature>
<dbReference type="PANTHER" id="PTHR43401:SF2">
    <property type="entry name" value="L-THREONINE 3-DEHYDROGENASE"/>
    <property type="match status" value="1"/>
</dbReference>
<sequence>MKWQDLSMTFAPLLAKTNSALVTEVVVYPDCDEISDSGYAEYITVRNALRNLVKVPDSLSLEVACQLPCGALKAFSAVRRAMPIVEEKSRENTGPINLLIVGAGGLGLWTVKLAQHFIGSDCSKVHVTVADTNLNKLLVAKECGCSDVIHWNDEMYEELLQERTLEVCEGGVDVIIDFVSSPRTVKRDLKVLRENGVLLVGGNSWHKVPISIHRLAANNLSVIGIKNGTKEQLQELVNIMSQGPLTAPCYQVFPLDQAMTVFDLLNQSQINGRAILEVTSDLAPLTDPFPSTAELTSC</sequence>
<organism evidence="3 4">
    <name type="scientific">Ridgeia piscesae</name>
    <name type="common">Tubeworm</name>
    <dbReference type="NCBI Taxonomy" id="27915"/>
    <lineage>
        <taxon>Eukaryota</taxon>
        <taxon>Metazoa</taxon>
        <taxon>Spiralia</taxon>
        <taxon>Lophotrochozoa</taxon>
        <taxon>Annelida</taxon>
        <taxon>Polychaeta</taxon>
        <taxon>Sedentaria</taxon>
        <taxon>Canalipalpata</taxon>
        <taxon>Sabellida</taxon>
        <taxon>Siboglinidae</taxon>
        <taxon>Ridgeia</taxon>
    </lineage>
</organism>
<dbReference type="AlphaFoldDB" id="A0AAD9P268"/>
<protein>
    <recommendedName>
        <fullName evidence="2">Alcohol dehydrogenase-like C-terminal domain-containing protein</fullName>
    </recommendedName>
</protein>
<dbReference type="InterPro" id="IPR050129">
    <property type="entry name" value="Zn_alcohol_dh"/>
</dbReference>
<dbReference type="InterPro" id="IPR036291">
    <property type="entry name" value="NAD(P)-bd_dom_sf"/>
</dbReference>
<name>A0AAD9P268_RIDPI</name>
<gene>
    <name evidence="3" type="ORF">NP493_192g01000</name>
</gene>
<dbReference type="Proteomes" id="UP001209878">
    <property type="component" value="Unassembled WGS sequence"/>
</dbReference>
<dbReference type="SUPFAM" id="SSF51735">
    <property type="entry name" value="NAD(P)-binding Rossmann-fold domains"/>
    <property type="match status" value="1"/>
</dbReference>
<dbReference type="PANTHER" id="PTHR43401">
    <property type="entry name" value="L-THREONINE 3-DEHYDROGENASE"/>
    <property type="match status" value="1"/>
</dbReference>
<dbReference type="GO" id="GO:0016491">
    <property type="term" value="F:oxidoreductase activity"/>
    <property type="evidence" value="ECO:0007669"/>
    <property type="project" value="UniProtKB-KW"/>
</dbReference>
<comment type="caution">
    <text evidence="3">The sequence shown here is derived from an EMBL/GenBank/DDBJ whole genome shotgun (WGS) entry which is preliminary data.</text>
</comment>
<evidence type="ECO:0000313" key="4">
    <source>
        <dbReference type="Proteomes" id="UP001209878"/>
    </source>
</evidence>
<evidence type="ECO:0000256" key="1">
    <source>
        <dbReference type="ARBA" id="ARBA00023002"/>
    </source>
</evidence>
<dbReference type="EMBL" id="JAODUO010000193">
    <property type="protein sequence ID" value="KAK2186656.1"/>
    <property type="molecule type" value="Genomic_DNA"/>
</dbReference>
<evidence type="ECO:0000259" key="2">
    <source>
        <dbReference type="Pfam" id="PF00107"/>
    </source>
</evidence>
<dbReference type="Pfam" id="PF00107">
    <property type="entry name" value="ADH_zinc_N"/>
    <property type="match status" value="1"/>
</dbReference>
<reference evidence="3" key="1">
    <citation type="journal article" date="2023" name="Mol. Biol. Evol.">
        <title>Third-Generation Sequencing Reveals the Adaptive Role of the Epigenome in Three Deep-Sea Polychaetes.</title>
        <authorList>
            <person name="Perez M."/>
            <person name="Aroh O."/>
            <person name="Sun Y."/>
            <person name="Lan Y."/>
            <person name="Juniper S.K."/>
            <person name="Young C.R."/>
            <person name="Angers B."/>
            <person name="Qian P.Y."/>
        </authorList>
    </citation>
    <scope>NUCLEOTIDE SEQUENCE</scope>
    <source>
        <strain evidence="3">R07B-5</strain>
    </source>
</reference>
<keyword evidence="4" id="KW-1185">Reference proteome</keyword>
<dbReference type="InterPro" id="IPR013149">
    <property type="entry name" value="ADH-like_C"/>
</dbReference>
<dbReference type="Gene3D" id="3.90.180.10">
    <property type="entry name" value="Medium-chain alcohol dehydrogenases, catalytic domain"/>
    <property type="match status" value="1"/>
</dbReference>
<keyword evidence="1" id="KW-0560">Oxidoreductase</keyword>
<evidence type="ECO:0000313" key="3">
    <source>
        <dbReference type="EMBL" id="KAK2186656.1"/>
    </source>
</evidence>
<accession>A0AAD9P268</accession>
<dbReference type="Gene3D" id="3.40.50.720">
    <property type="entry name" value="NAD(P)-binding Rossmann-like Domain"/>
    <property type="match status" value="1"/>
</dbReference>